<dbReference type="RefSeq" id="WP_343211560.1">
    <property type="nucleotide sequence ID" value="NZ_CP123586.1"/>
</dbReference>
<dbReference type="EMBL" id="CP123586">
    <property type="protein sequence ID" value="WZK91337.1"/>
    <property type="molecule type" value="Genomic_DNA"/>
</dbReference>
<dbReference type="PROSITE" id="PS50893">
    <property type="entry name" value="ABC_TRANSPORTER_2"/>
    <property type="match status" value="1"/>
</dbReference>
<dbReference type="InterPro" id="IPR003593">
    <property type="entry name" value="AAA+_ATPase"/>
</dbReference>
<dbReference type="GO" id="GO:0005524">
    <property type="term" value="F:ATP binding"/>
    <property type="evidence" value="ECO:0007669"/>
    <property type="project" value="UniProtKB-KW"/>
</dbReference>
<keyword evidence="2" id="KW-0813">Transport</keyword>
<dbReference type="PANTHER" id="PTHR42788:SF13">
    <property type="entry name" value="ALIPHATIC SULFONATES IMPORT ATP-BINDING PROTEIN SSUB"/>
    <property type="match status" value="1"/>
</dbReference>
<gene>
    <name evidence="6" type="ORF">QEZ52_22310</name>
</gene>
<dbReference type="SMART" id="SM00382">
    <property type="entry name" value="AAA"/>
    <property type="match status" value="1"/>
</dbReference>
<feature type="domain" description="ABC transporter" evidence="5">
    <location>
        <begin position="8"/>
        <end position="239"/>
    </location>
</feature>
<dbReference type="InterPro" id="IPR003439">
    <property type="entry name" value="ABC_transporter-like_ATP-bd"/>
</dbReference>
<evidence type="ECO:0000313" key="6">
    <source>
        <dbReference type="EMBL" id="WZK91337.1"/>
    </source>
</evidence>
<keyword evidence="6" id="KW-0614">Plasmid</keyword>
<dbReference type="InterPro" id="IPR027417">
    <property type="entry name" value="P-loop_NTPase"/>
</dbReference>
<evidence type="ECO:0000259" key="5">
    <source>
        <dbReference type="PROSITE" id="PS50893"/>
    </source>
</evidence>
<keyword evidence="4 6" id="KW-0067">ATP-binding</keyword>
<dbReference type="PROSITE" id="PS00211">
    <property type="entry name" value="ABC_TRANSPORTER_1"/>
    <property type="match status" value="1"/>
</dbReference>
<evidence type="ECO:0000313" key="7">
    <source>
        <dbReference type="Proteomes" id="UP001623232"/>
    </source>
</evidence>
<name>A0ABZ2Y1C3_9RHOB</name>
<dbReference type="PANTHER" id="PTHR42788">
    <property type="entry name" value="TAURINE IMPORT ATP-BINDING PROTEIN-RELATED"/>
    <property type="match status" value="1"/>
</dbReference>
<dbReference type="Gene3D" id="3.40.50.300">
    <property type="entry name" value="P-loop containing nucleotide triphosphate hydrolases"/>
    <property type="match status" value="1"/>
</dbReference>
<proteinExistence type="inferred from homology"/>
<comment type="similarity">
    <text evidence="1">Belongs to the ABC transporter superfamily.</text>
</comment>
<organism evidence="6 7">
    <name type="scientific">Aliisedimentitalea scapharcae</name>
    <dbReference type="NCBI Taxonomy" id="1524259"/>
    <lineage>
        <taxon>Bacteria</taxon>
        <taxon>Pseudomonadati</taxon>
        <taxon>Pseudomonadota</taxon>
        <taxon>Alphaproteobacteria</taxon>
        <taxon>Rhodobacterales</taxon>
        <taxon>Roseobacteraceae</taxon>
        <taxon>Aliisedimentitalea</taxon>
    </lineage>
</organism>
<dbReference type="CDD" id="cd03293">
    <property type="entry name" value="ABC_NrtD_SsuB_transporters"/>
    <property type="match status" value="1"/>
</dbReference>
<geneLocation type="plasmid" evidence="6 7">
    <name>unnamed2</name>
</geneLocation>
<protein>
    <submittedName>
        <fullName evidence="6">ABC transporter ATP-binding protein</fullName>
    </submittedName>
</protein>
<dbReference type="Pfam" id="PF00005">
    <property type="entry name" value="ABC_tran"/>
    <property type="match status" value="1"/>
</dbReference>
<reference evidence="6 7" key="1">
    <citation type="submission" date="2023-04" db="EMBL/GenBank/DDBJ databases">
        <title>Complete genome sequence of Alisedimentitalea scapharcae.</title>
        <authorList>
            <person name="Rong J.-C."/>
            <person name="Yi M.-L."/>
            <person name="Zhao Q."/>
        </authorList>
    </citation>
    <scope>NUCLEOTIDE SEQUENCE [LARGE SCALE GENOMIC DNA]</scope>
    <source>
        <strain evidence="6 7">KCTC 42119</strain>
        <plasmid evidence="6 7">unnamed2</plasmid>
    </source>
</reference>
<dbReference type="Proteomes" id="UP001623232">
    <property type="component" value="Plasmid unnamed2"/>
</dbReference>
<dbReference type="SUPFAM" id="SSF52540">
    <property type="entry name" value="P-loop containing nucleoside triphosphate hydrolases"/>
    <property type="match status" value="1"/>
</dbReference>
<dbReference type="InterPro" id="IPR050166">
    <property type="entry name" value="ABC_transporter_ATP-bind"/>
</dbReference>
<evidence type="ECO:0000256" key="1">
    <source>
        <dbReference type="ARBA" id="ARBA00005417"/>
    </source>
</evidence>
<dbReference type="InterPro" id="IPR017871">
    <property type="entry name" value="ABC_transporter-like_CS"/>
</dbReference>
<evidence type="ECO:0000256" key="2">
    <source>
        <dbReference type="ARBA" id="ARBA00022448"/>
    </source>
</evidence>
<keyword evidence="7" id="KW-1185">Reference proteome</keyword>
<sequence>MPLDDVILTATNVSKTFGKKTNTVEALREVSFSVARNELCILLGPSGCGKSTLLNIVAGLEDPSGGGVSLEGKRIHGPARERGMVFQSYTSFPWLTVFENVEYGMKLNGVPKAERRERAEKFIDLVHLTRFRDAYPKTLSGGMKQRVAIARTLANEPDILLMDEPFGALDAETRWHMQEMLLEIVETTHTTILLVTHDIQEAIFLADKIVFLSANPGRLKTILELDFKKGKELKSKEDLIALPGYLECEREITALMRAEAGKSKDDY</sequence>
<keyword evidence="3" id="KW-0547">Nucleotide-binding</keyword>
<evidence type="ECO:0000256" key="4">
    <source>
        <dbReference type="ARBA" id="ARBA00022840"/>
    </source>
</evidence>
<evidence type="ECO:0000256" key="3">
    <source>
        <dbReference type="ARBA" id="ARBA00022741"/>
    </source>
</evidence>
<accession>A0ABZ2Y1C3</accession>